<dbReference type="InterPro" id="IPR052562">
    <property type="entry name" value="Ketohexokinase-related"/>
</dbReference>
<dbReference type="Gene3D" id="3.40.1190.20">
    <property type="match status" value="1"/>
</dbReference>
<name>A0A5B9MEN7_9BACT</name>
<dbReference type="KEGG" id="smam:Mal15_30380"/>
<dbReference type="RefSeq" id="WP_147868447.1">
    <property type="nucleotide sequence ID" value="NZ_CP036264.1"/>
</dbReference>
<dbReference type="EC" id="2.7.1.92" evidence="2"/>
<evidence type="ECO:0000313" key="3">
    <source>
        <dbReference type="Proteomes" id="UP000321353"/>
    </source>
</evidence>
<keyword evidence="2" id="KW-0418">Kinase</keyword>
<accession>A0A5B9MEN7</accession>
<evidence type="ECO:0000259" key="1">
    <source>
        <dbReference type="Pfam" id="PF00294"/>
    </source>
</evidence>
<dbReference type="EMBL" id="CP036264">
    <property type="protein sequence ID" value="QEF98979.1"/>
    <property type="molecule type" value="Genomic_DNA"/>
</dbReference>
<sequence length="323" mass="34216">MIPPLDIVGIGVSVWDSVMLVDVLPERGSVVRAKRHVEGIGGGITVAIATAARLGSKTAMIDSLGDDPPAMRILDVLAREGVDTRCVVRQTGQSSSVASIWSETQAAERTIIFSPGTACDRLRWTPEIEELISQSKVLHLNGRHPEVCRRAIAVAKASGTKVSFDGGAYRYRDEIVPLLAAADVAIVARQFAHSHFKRQVDSAATVGPMELAEFLRRDLDCELAGVTDGADGSYLVGREGVRFHQEAISPERAVDTTGCGDTYHGAFLHGYVSGLAIRQAARFAAEVASQNARRLGGLAFDHSACGSAHDGSESPSSSGATNP</sequence>
<organism evidence="2 3">
    <name type="scientific">Stieleria maiorica</name>
    <dbReference type="NCBI Taxonomy" id="2795974"/>
    <lineage>
        <taxon>Bacteria</taxon>
        <taxon>Pseudomonadati</taxon>
        <taxon>Planctomycetota</taxon>
        <taxon>Planctomycetia</taxon>
        <taxon>Pirellulales</taxon>
        <taxon>Pirellulaceae</taxon>
        <taxon>Stieleria</taxon>
    </lineage>
</organism>
<dbReference type="AlphaFoldDB" id="A0A5B9MEN7"/>
<feature type="domain" description="Carbohydrate kinase PfkB" evidence="1">
    <location>
        <begin position="14"/>
        <end position="296"/>
    </location>
</feature>
<dbReference type="Proteomes" id="UP000321353">
    <property type="component" value="Chromosome"/>
</dbReference>
<proteinExistence type="predicted"/>
<gene>
    <name evidence="2" type="primary">iolC_1</name>
    <name evidence="2" type="ORF">Mal15_30380</name>
</gene>
<keyword evidence="3" id="KW-1185">Reference proteome</keyword>
<dbReference type="GO" id="GO:0047590">
    <property type="term" value="F:5-dehydro-2-deoxygluconokinase activity"/>
    <property type="evidence" value="ECO:0007669"/>
    <property type="project" value="UniProtKB-EC"/>
</dbReference>
<evidence type="ECO:0000313" key="2">
    <source>
        <dbReference type="EMBL" id="QEF98979.1"/>
    </source>
</evidence>
<dbReference type="InterPro" id="IPR029056">
    <property type="entry name" value="Ribokinase-like"/>
</dbReference>
<dbReference type="PANTHER" id="PTHR42774:SF3">
    <property type="entry name" value="KETOHEXOKINASE"/>
    <property type="match status" value="1"/>
</dbReference>
<keyword evidence="2" id="KW-0808">Transferase</keyword>
<dbReference type="PANTHER" id="PTHR42774">
    <property type="entry name" value="PHOSPHOTRANSFERASE SYSTEM TRANSPORT PROTEIN"/>
    <property type="match status" value="1"/>
</dbReference>
<dbReference type="InterPro" id="IPR011611">
    <property type="entry name" value="PfkB_dom"/>
</dbReference>
<dbReference type="Pfam" id="PF00294">
    <property type="entry name" value="PfkB"/>
    <property type="match status" value="1"/>
</dbReference>
<dbReference type="SUPFAM" id="SSF53613">
    <property type="entry name" value="Ribokinase-like"/>
    <property type="match status" value="1"/>
</dbReference>
<reference evidence="2 3" key="1">
    <citation type="submission" date="2019-02" db="EMBL/GenBank/DDBJ databases">
        <title>Planctomycetal bacteria perform biofilm scaping via a novel small molecule.</title>
        <authorList>
            <person name="Jeske O."/>
            <person name="Boedeker C."/>
            <person name="Wiegand S."/>
            <person name="Breitling P."/>
            <person name="Kallscheuer N."/>
            <person name="Jogler M."/>
            <person name="Rohde M."/>
            <person name="Petersen J."/>
            <person name="Medema M.H."/>
            <person name="Surup F."/>
            <person name="Jogler C."/>
        </authorList>
    </citation>
    <scope>NUCLEOTIDE SEQUENCE [LARGE SCALE GENOMIC DNA]</scope>
    <source>
        <strain evidence="2 3">Mal15</strain>
    </source>
</reference>
<protein>
    <submittedName>
        <fullName evidence="2">5-dehydro-2-deoxygluconokinase</fullName>
        <ecNumber evidence="2">2.7.1.92</ecNumber>
    </submittedName>
</protein>